<comment type="caution">
    <text evidence="2">The sequence shown here is derived from an EMBL/GenBank/DDBJ whole genome shotgun (WGS) entry which is preliminary data.</text>
</comment>
<gene>
    <name evidence="2" type="ORF">AVEN_85675_1</name>
</gene>
<dbReference type="AlphaFoldDB" id="A0A4Y2QR46"/>
<feature type="non-terminal residue" evidence="2">
    <location>
        <position position="1"/>
    </location>
</feature>
<dbReference type="Proteomes" id="UP000499080">
    <property type="component" value="Unassembled WGS sequence"/>
</dbReference>
<organism evidence="2 3">
    <name type="scientific">Araneus ventricosus</name>
    <name type="common">Orbweaver spider</name>
    <name type="synonym">Epeira ventricosa</name>
    <dbReference type="NCBI Taxonomy" id="182803"/>
    <lineage>
        <taxon>Eukaryota</taxon>
        <taxon>Metazoa</taxon>
        <taxon>Ecdysozoa</taxon>
        <taxon>Arthropoda</taxon>
        <taxon>Chelicerata</taxon>
        <taxon>Arachnida</taxon>
        <taxon>Araneae</taxon>
        <taxon>Araneomorphae</taxon>
        <taxon>Entelegynae</taxon>
        <taxon>Araneoidea</taxon>
        <taxon>Araneidae</taxon>
        <taxon>Araneus</taxon>
    </lineage>
</organism>
<dbReference type="GO" id="GO:0003676">
    <property type="term" value="F:nucleic acid binding"/>
    <property type="evidence" value="ECO:0007669"/>
    <property type="project" value="InterPro"/>
</dbReference>
<protein>
    <submittedName>
        <fullName evidence="2">Uncharacterized protein</fullName>
    </submittedName>
</protein>
<evidence type="ECO:0000313" key="2">
    <source>
        <dbReference type="EMBL" id="GBN65801.1"/>
    </source>
</evidence>
<proteinExistence type="predicted"/>
<accession>A0A4Y2QR46</accession>
<evidence type="ECO:0000313" key="3">
    <source>
        <dbReference type="Proteomes" id="UP000499080"/>
    </source>
</evidence>
<dbReference type="EMBL" id="BGPR01014570">
    <property type="protein sequence ID" value="GBN65801.1"/>
    <property type="molecule type" value="Genomic_DNA"/>
</dbReference>
<evidence type="ECO:0000256" key="1">
    <source>
        <dbReference type="SAM" id="MobiDB-lite"/>
    </source>
</evidence>
<feature type="region of interest" description="Disordered" evidence="1">
    <location>
        <begin position="33"/>
        <end position="68"/>
    </location>
</feature>
<dbReference type="InterPro" id="IPR036397">
    <property type="entry name" value="RNaseH_sf"/>
</dbReference>
<reference evidence="2 3" key="1">
    <citation type="journal article" date="2019" name="Sci. Rep.">
        <title>Orb-weaving spider Araneus ventricosus genome elucidates the spidroin gene catalogue.</title>
        <authorList>
            <person name="Kono N."/>
            <person name="Nakamura H."/>
            <person name="Ohtoshi R."/>
            <person name="Moran D.A.P."/>
            <person name="Shinohara A."/>
            <person name="Yoshida Y."/>
            <person name="Fujiwara M."/>
            <person name="Mori M."/>
            <person name="Tomita M."/>
            <person name="Arakawa K."/>
        </authorList>
    </citation>
    <scope>NUCLEOTIDE SEQUENCE [LARGE SCALE GENOMIC DNA]</scope>
</reference>
<name>A0A4Y2QR46_ARAVE</name>
<sequence>WPSRSPDLNPCDFWLWGYLKDVVFSTPIVDSHGDPAYQKNGLKQKGSPGRKGTPRARRRTAGPSPTGKIYRVKSSQLQALPVTWAVFNYIRNF</sequence>
<keyword evidence="3" id="KW-1185">Reference proteome</keyword>
<dbReference type="Gene3D" id="3.30.420.10">
    <property type="entry name" value="Ribonuclease H-like superfamily/Ribonuclease H"/>
    <property type="match status" value="1"/>
</dbReference>